<keyword evidence="2" id="KW-1185">Reference proteome</keyword>
<dbReference type="EMBL" id="SJSN01000022">
    <property type="protein sequence ID" value="TCD00636.1"/>
    <property type="molecule type" value="Genomic_DNA"/>
</dbReference>
<evidence type="ECO:0000313" key="1">
    <source>
        <dbReference type="EMBL" id="TCD00636.1"/>
    </source>
</evidence>
<dbReference type="OrthoDB" id="767591at2"/>
<gene>
    <name evidence="1" type="ORF">EZ449_20540</name>
</gene>
<dbReference type="AlphaFoldDB" id="A0A4R0NJD2"/>
<evidence type="ECO:0000313" key="2">
    <source>
        <dbReference type="Proteomes" id="UP000291485"/>
    </source>
</evidence>
<dbReference type="Proteomes" id="UP000291485">
    <property type="component" value="Unassembled WGS sequence"/>
</dbReference>
<sequence>MDLVMNELREFERSLLEVIIKANAAKFAFLQTHLDFIRVKSRETKAISLVLNFEYLKEFNEEEFVNGLLSAEQKLIAPNLKNELTYCLDITNGKLDFLEIVTNGNETWDGNLENCILKEASE</sequence>
<name>A0A4R0NJD2_9SPHI</name>
<accession>A0A4R0NJD2</accession>
<organism evidence="1 2">
    <name type="scientific">Pedobacter frigidisoli</name>
    <dbReference type="NCBI Taxonomy" id="2530455"/>
    <lineage>
        <taxon>Bacteria</taxon>
        <taxon>Pseudomonadati</taxon>
        <taxon>Bacteroidota</taxon>
        <taxon>Sphingobacteriia</taxon>
        <taxon>Sphingobacteriales</taxon>
        <taxon>Sphingobacteriaceae</taxon>
        <taxon>Pedobacter</taxon>
    </lineage>
</organism>
<protein>
    <submittedName>
        <fullName evidence="1">Uncharacterized protein</fullName>
    </submittedName>
</protein>
<reference evidence="1 2" key="1">
    <citation type="submission" date="2019-02" db="EMBL/GenBank/DDBJ databases">
        <title>Pedobacter sp. RP-3-11 sp. nov., isolated from Arctic soil.</title>
        <authorList>
            <person name="Dahal R.H."/>
        </authorList>
    </citation>
    <scope>NUCLEOTIDE SEQUENCE [LARGE SCALE GENOMIC DNA]</scope>
    <source>
        <strain evidence="1 2">RP-3-11</strain>
    </source>
</reference>
<proteinExistence type="predicted"/>
<comment type="caution">
    <text evidence="1">The sequence shown here is derived from an EMBL/GenBank/DDBJ whole genome shotgun (WGS) entry which is preliminary data.</text>
</comment>
<dbReference type="RefSeq" id="WP_131562457.1">
    <property type="nucleotide sequence ID" value="NZ_SJSN01000022.1"/>
</dbReference>